<dbReference type="Gene3D" id="3.90.1150.10">
    <property type="entry name" value="Aspartate Aminotransferase, domain 1"/>
    <property type="match status" value="1"/>
</dbReference>
<keyword evidence="2" id="KW-0808">Transferase</keyword>
<accession>A0A365XZW9</accession>
<organism evidence="5 6">
    <name type="scientific">Chitinophaga flava</name>
    <dbReference type="NCBI Taxonomy" id="2259036"/>
    <lineage>
        <taxon>Bacteria</taxon>
        <taxon>Pseudomonadati</taxon>
        <taxon>Bacteroidota</taxon>
        <taxon>Chitinophagia</taxon>
        <taxon>Chitinophagales</taxon>
        <taxon>Chitinophagaceae</taxon>
        <taxon>Chitinophaga</taxon>
    </lineage>
</organism>
<reference evidence="5 6" key="1">
    <citation type="submission" date="2018-05" db="EMBL/GenBank/DDBJ databases">
        <title>Chitinophaga sp. K3CV102501T nov., isolated from isolated from a monsoon evergreen broad-leaved forest soil.</title>
        <authorList>
            <person name="Lv Y."/>
        </authorList>
    </citation>
    <scope>NUCLEOTIDE SEQUENCE [LARGE SCALE GENOMIC DNA]</scope>
    <source>
        <strain evidence="5 6">GDMCC 1.1325</strain>
    </source>
</reference>
<comment type="caution">
    <text evidence="5">The sequence shown here is derived from an EMBL/GenBank/DDBJ whole genome shotgun (WGS) entry which is preliminary data.</text>
</comment>
<dbReference type="RefSeq" id="WP_113614496.1">
    <property type="nucleotide sequence ID" value="NZ_QFFJ01000001.1"/>
</dbReference>
<keyword evidence="3" id="KW-0663">Pyridoxal phosphate</keyword>
<evidence type="ECO:0000256" key="3">
    <source>
        <dbReference type="ARBA" id="ARBA00022898"/>
    </source>
</evidence>
<dbReference type="OrthoDB" id="846426at2"/>
<dbReference type="EMBL" id="QFFJ01000001">
    <property type="protein sequence ID" value="RBL91893.1"/>
    <property type="molecule type" value="Genomic_DNA"/>
</dbReference>
<dbReference type="AlphaFoldDB" id="A0A365XZW9"/>
<dbReference type="Pfam" id="PF00155">
    <property type="entry name" value="Aminotran_1_2"/>
    <property type="match status" value="1"/>
</dbReference>
<evidence type="ECO:0000313" key="6">
    <source>
        <dbReference type="Proteomes" id="UP000253410"/>
    </source>
</evidence>
<dbReference type="PANTHER" id="PTHR13693:SF100">
    <property type="entry name" value="8-AMINO-7-OXONONANOATE SYNTHASE"/>
    <property type="match status" value="1"/>
</dbReference>
<dbReference type="GO" id="GO:0009102">
    <property type="term" value="P:biotin biosynthetic process"/>
    <property type="evidence" value="ECO:0007669"/>
    <property type="project" value="TreeGrafter"/>
</dbReference>
<dbReference type="GO" id="GO:0008710">
    <property type="term" value="F:8-amino-7-oxononanoate synthase activity"/>
    <property type="evidence" value="ECO:0007669"/>
    <property type="project" value="TreeGrafter"/>
</dbReference>
<sequence>MLIHTDTTPGRTVTVDNRSCLFFSGFSYLGLHQHPVFKTALTEGINRYGTLFPSSRVGNVRLSLFEEMEHALCTHLEQQAAVVLSSGYMAAQAAIHYAATRGQLCYAPGAHPALWYGTPQLPPTNREEWEQHTIATVNSQHDHQYVIVTDALNPITGERYRFDWLRQLQRKVLVLIDDSHGIGILGPRGQGTIHSLPGTDYVQYLITASLAKAYSIEGGVIAGSAADIAALKRTGFFTGSTSMMPASAHTWLQTAPLMQQQRHLLEQNIAFFLHLSANTTIHNPHGLPMFILPQPDDQPPLLNYLAERDVIISSFPYPFPQSRPVNRAIISALHTQQDIITLYQFLKEYGY</sequence>
<dbReference type="InterPro" id="IPR015421">
    <property type="entry name" value="PyrdxlP-dep_Trfase_major"/>
</dbReference>
<feature type="domain" description="Aminotransferase class I/classII large" evidence="4">
    <location>
        <begin position="137"/>
        <end position="314"/>
    </location>
</feature>
<dbReference type="PANTHER" id="PTHR13693">
    <property type="entry name" value="CLASS II AMINOTRANSFERASE/8-AMINO-7-OXONONANOATE SYNTHASE"/>
    <property type="match status" value="1"/>
</dbReference>
<dbReference type="Proteomes" id="UP000253410">
    <property type="component" value="Unassembled WGS sequence"/>
</dbReference>
<gene>
    <name evidence="5" type="ORF">DF182_04645</name>
</gene>
<evidence type="ECO:0000256" key="1">
    <source>
        <dbReference type="ARBA" id="ARBA00001933"/>
    </source>
</evidence>
<name>A0A365XZW9_9BACT</name>
<evidence type="ECO:0000256" key="2">
    <source>
        <dbReference type="ARBA" id="ARBA00022679"/>
    </source>
</evidence>
<evidence type="ECO:0000259" key="4">
    <source>
        <dbReference type="Pfam" id="PF00155"/>
    </source>
</evidence>
<evidence type="ECO:0000313" key="5">
    <source>
        <dbReference type="EMBL" id="RBL91893.1"/>
    </source>
</evidence>
<protein>
    <recommendedName>
        <fullName evidence="4">Aminotransferase class I/classII large domain-containing protein</fullName>
    </recommendedName>
</protein>
<dbReference type="InterPro" id="IPR004839">
    <property type="entry name" value="Aminotransferase_I/II_large"/>
</dbReference>
<dbReference type="GO" id="GO:0030170">
    <property type="term" value="F:pyridoxal phosphate binding"/>
    <property type="evidence" value="ECO:0007669"/>
    <property type="project" value="InterPro"/>
</dbReference>
<dbReference type="Gene3D" id="3.40.640.10">
    <property type="entry name" value="Type I PLP-dependent aspartate aminotransferase-like (Major domain)"/>
    <property type="match status" value="1"/>
</dbReference>
<proteinExistence type="predicted"/>
<dbReference type="SUPFAM" id="SSF53383">
    <property type="entry name" value="PLP-dependent transferases"/>
    <property type="match status" value="1"/>
</dbReference>
<keyword evidence="6" id="KW-1185">Reference proteome</keyword>
<dbReference type="InterPro" id="IPR015424">
    <property type="entry name" value="PyrdxlP-dep_Trfase"/>
</dbReference>
<comment type="cofactor">
    <cofactor evidence="1">
        <name>pyridoxal 5'-phosphate</name>
        <dbReference type="ChEBI" id="CHEBI:597326"/>
    </cofactor>
</comment>
<dbReference type="InterPro" id="IPR050087">
    <property type="entry name" value="AON_synthase_class-II"/>
</dbReference>
<dbReference type="InterPro" id="IPR015422">
    <property type="entry name" value="PyrdxlP-dep_Trfase_small"/>
</dbReference>